<evidence type="ECO:0000313" key="2">
    <source>
        <dbReference type="Proteomes" id="UP000608420"/>
    </source>
</evidence>
<organism evidence="1 2">
    <name type="scientific">Paenibacillus aceti</name>
    <dbReference type="NCBI Taxonomy" id="1820010"/>
    <lineage>
        <taxon>Bacteria</taxon>
        <taxon>Bacillati</taxon>
        <taxon>Bacillota</taxon>
        <taxon>Bacilli</taxon>
        <taxon>Bacillales</taxon>
        <taxon>Paenibacillaceae</taxon>
        <taxon>Paenibacillus</taxon>
    </lineage>
</organism>
<keyword evidence="2" id="KW-1185">Reference proteome</keyword>
<reference evidence="2" key="1">
    <citation type="journal article" date="2019" name="Int. J. Syst. Evol. Microbiol.">
        <title>The Global Catalogue of Microorganisms (GCM) 10K type strain sequencing project: providing services to taxonomists for standard genome sequencing and annotation.</title>
        <authorList>
            <consortium name="The Broad Institute Genomics Platform"/>
            <consortium name="The Broad Institute Genome Sequencing Center for Infectious Disease"/>
            <person name="Wu L."/>
            <person name="Ma J."/>
        </authorList>
    </citation>
    <scope>NUCLEOTIDE SEQUENCE [LARGE SCALE GENOMIC DNA]</scope>
    <source>
        <strain evidence="2">CGMCC 1.15420</strain>
    </source>
</reference>
<evidence type="ECO:0000313" key="1">
    <source>
        <dbReference type="EMBL" id="GGF89877.1"/>
    </source>
</evidence>
<comment type="caution">
    <text evidence="1">The sequence shown here is derived from an EMBL/GenBank/DDBJ whole genome shotgun (WGS) entry which is preliminary data.</text>
</comment>
<name>A0ABQ1VS80_9BACL</name>
<sequence>MLCHGPRRDLRPLRSPYDKGPARRGTLLILRLLPTFRELYPLTDINPAPLQTGETIHPDL</sequence>
<dbReference type="EMBL" id="BMIW01000004">
    <property type="protein sequence ID" value="GGF89877.1"/>
    <property type="molecule type" value="Genomic_DNA"/>
</dbReference>
<accession>A0ABQ1VS80</accession>
<proteinExistence type="predicted"/>
<gene>
    <name evidence="1" type="ORF">GCM10010913_09090</name>
</gene>
<protein>
    <submittedName>
        <fullName evidence="1">Uncharacterized protein</fullName>
    </submittedName>
</protein>
<dbReference type="Proteomes" id="UP000608420">
    <property type="component" value="Unassembled WGS sequence"/>
</dbReference>